<feature type="domain" description="ABC transporter" evidence="5">
    <location>
        <begin position="9"/>
        <end position="261"/>
    </location>
</feature>
<evidence type="ECO:0000313" key="7">
    <source>
        <dbReference type="Proteomes" id="UP000299290"/>
    </source>
</evidence>
<dbReference type="SUPFAM" id="SSF52540">
    <property type="entry name" value="P-loop containing nucleoside triphosphate hydrolases"/>
    <property type="match status" value="1"/>
</dbReference>
<dbReference type="FunFam" id="3.40.50.300:FF:000016">
    <property type="entry name" value="Oligopeptide ABC transporter ATP-binding component"/>
    <property type="match status" value="1"/>
</dbReference>
<keyword evidence="7" id="KW-1185">Reference proteome</keyword>
<keyword evidence="3" id="KW-0547">Nucleotide-binding</keyword>
<comment type="caution">
    <text evidence="6">The sequence shown here is derived from an EMBL/GenBank/DDBJ whole genome shotgun (WGS) entry which is preliminary data.</text>
</comment>
<accession>A0A4D4KAS5</accession>
<dbReference type="InterPro" id="IPR027417">
    <property type="entry name" value="P-loop_NTPase"/>
</dbReference>
<proteinExistence type="inferred from homology"/>
<dbReference type="CDD" id="cd03257">
    <property type="entry name" value="ABC_NikE_OppD_transporters"/>
    <property type="match status" value="1"/>
</dbReference>
<dbReference type="PANTHER" id="PTHR43776">
    <property type="entry name" value="TRANSPORT ATP-BINDING PROTEIN"/>
    <property type="match status" value="1"/>
</dbReference>
<dbReference type="RefSeq" id="WP_137967292.1">
    <property type="nucleotide sequence ID" value="NZ_BJHV01000001.1"/>
</dbReference>
<evidence type="ECO:0000256" key="1">
    <source>
        <dbReference type="ARBA" id="ARBA00005417"/>
    </source>
</evidence>
<evidence type="ECO:0000313" key="6">
    <source>
        <dbReference type="EMBL" id="GDY45254.1"/>
    </source>
</evidence>
<dbReference type="InterPro" id="IPR003593">
    <property type="entry name" value="AAA+_ATPase"/>
</dbReference>
<dbReference type="InterPro" id="IPR017871">
    <property type="entry name" value="ABC_transporter-like_CS"/>
</dbReference>
<dbReference type="InterPro" id="IPR003439">
    <property type="entry name" value="ABC_transporter-like_ATP-bd"/>
</dbReference>
<dbReference type="SMART" id="SM00382">
    <property type="entry name" value="AAA"/>
    <property type="match status" value="1"/>
</dbReference>
<sequence>MAEPEGPVLEVRDLAKLYPLTQGVVVKRRIGAVRAVDTVSFALRRGETLGIVGESGCGKSTVAKLLVSLERPTAGTIHYRGEDITRLSGRALRAVRRNIQMVFQDPYTSLNPRMTVGDIIGEPFEIHPEAAPKGDRRRAVQELLEVVGLSPEHLNRYPHQFSGGQRQRIGIARGLALRPEVIVADEPVSALDVSVQAQVVNLMERLQDEFGLAYVFIAHDLSVVRHIADRVAVMYLGRFAELGTGPEIYDHPTHPYTQALLSAVPVPDPVARTRRTRILLPGDVPSPANPPSGCRFRTRCWKARERCAAEVPVLAVPSGLAGPAAHASACHFAEERAGVRA</sequence>
<dbReference type="PROSITE" id="PS50893">
    <property type="entry name" value="ABC_TRANSPORTER_2"/>
    <property type="match status" value="1"/>
</dbReference>
<protein>
    <submittedName>
        <fullName evidence="6">ABC transporter ATP-binding protein</fullName>
    </submittedName>
</protein>
<dbReference type="GO" id="GO:0016887">
    <property type="term" value="F:ATP hydrolysis activity"/>
    <property type="evidence" value="ECO:0007669"/>
    <property type="project" value="InterPro"/>
</dbReference>
<dbReference type="AlphaFoldDB" id="A0A4D4KAS5"/>
<dbReference type="Pfam" id="PF00005">
    <property type="entry name" value="ABC_tran"/>
    <property type="match status" value="1"/>
</dbReference>
<dbReference type="GO" id="GO:0015833">
    <property type="term" value="P:peptide transport"/>
    <property type="evidence" value="ECO:0007669"/>
    <property type="project" value="InterPro"/>
</dbReference>
<evidence type="ECO:0000256" key="2">
    <source>
        <dbReference type="ARBA" id="ARBA00022448"/>
    </source>
</evidence>
<reference evidence="6 7" key="1">
    <citation type="journal article" date="2020" name="Int. J. Syst. Evol. Microbiol.">
        <title>Reclassification of Streptomyces castelarensis and Streptomyces sporoclivatus as later heterotypic synonyms of Streptomyces antimycoticus.</title>
        <authorList>
            <person name="Komaki H."/>
            <person name="Tamura T."/>
        </authorList>
    </citation>
    <scope>NUCLEOTIDE SEQUENCE [LARGE SCALE GENOMIC DNA]</scope>
    <source>
        <strain evidence="6 7">NBRC 12839</strain>
    </source>
</reference>
<evidence type="ECO:0000259" key="5">
    <source>
        <dbReference type="PROSITE" id="PS50893"/>
    </source>
</evidence>
<dbReference type="Proteomes" id="UP000299290">
    <property type="component" value="Unassembled WGS sequence"/>
</dbReference>
<gene>
    <name evidence="6" type="ORF">SANT12839_061360</name>
</gene>
<dbReference type="NCBIfam" id="TIGR01727">
    <property type="entry name" value="oligo_HPY"/>
    <property type="match status" value="1"/>
</dbReference>
<dbReference type="Pfam" id="PF08352">
    <property type="entry name" value="oligo_HPY"/>
    <property type="match status" value="1"/>
</dbReference>
<dbReference type="InterPro" id="IPR050319">
    <property type="entry name" value="ABC_transp_ATP-bind"/>
</dbReference>
<dbReference type="PROSITE" id="PS00211">
    <property type="entry name" value="ABC_TRANSPORTER_1"/>
    <property type="match status" value="1"/>
</dbReference>
<dbReference type="Gene3D" id="3.40.50.300">
    <property type="entry name" value="P-loop containing nucleotide triphosphate hydrolases"/>
    <property type="match status" value="1"/>
</dbReference>
<evidence type="ECO:0000256" key="3">
    <source>
        <dbReference type="ARBA" id="ARBA00022741"/>
    </source>
</evidence>
<organism evidence="6 7">
    <name type="scientific">Streptomyces antimycoticus</name>
    <dbReference type="NCBI Taxonomy" id="68175"/>
    <lineage>
        <taxon>Bacteria</taxon>
        <taxon>Bacillati</taxon>
        <taxon>Actinomycetota</taxon>
        <taxon>Actinomycetes</taxon>
        <taxon>Kitasatosporales</taxon>
        <taxon>Streptomycetaceae</taxon>
        <taxon>Streptomyces</taxon>
        <taxon>Streptomyces violaceusniger group</taxon>
    </lineage>
</organism>
<comment type="similarity">
    <text evidence="1">Belongs to the ABC transporter superfamily.</text>
</comment>
<dbReference type="NCBIfam" id="NF008453">
    <property type="entry name" value="PRK11308.1"/>
    <property type="match status" value="1"/>
</dbReference>
<keyword evidence="2" id="KW-0813">Transport</keyword>
<evidence type="ECO:0000256" key="4">
    <source>
        <dbReference type="ARBA" id="ARBA00022840"/>
    </source>
</evidence>
<dbReference type="PANTHER" id="PTHR43776:SF7">
    <property type="entry name" value="D,D-DIPEPTIDE TRANSPORT ATP-BINDING PROTEIN DDPF-RELATED"/>
    <property type="match status" value="1"/>
</dbReference>
<dbReference type="InterPro" id="IPR013563">
    <property type="entry name" value="Oligopep_ABC_C"/>
</dbReference>
<dbReference type="GO" id="GO:0055085">
    <property type="term" value="P:transmembrane transport"/>
    <property type="evidence" value="ECO:0007669"/>
    <property type="project" value="UniProtKB-ARBA"/>
</dbReference>
<dbReference type="GO" id="GO:0005524">
    <property type="term" value="F:ATP binding"/>
    <property type="evidence" value="ECO:0007669"/>
    <property type="project" value="UniProtKB-KW"/>
</dbReference>
<name>A0A4D4KAS5_9ACTN</name>
<keyword evidence="4 6" id="KW-0067">ATP-binding</keyword>
<dbReference type="EMBL" id="BJHV01000001">
    <property type="protein sequence ID" value="GDY45254.1"/>
    <property type="molecule type" value="Genomic_DNA"/>
</dbReference>